<dbReference type="InterPro" id="IPR025476">
    <property type="entry name" value="Helitron_helicase-like"/>
</dbReference>
<dbReference type="STRING" id="686832.A0A0C3CB46"/>
<dbReference type="AlphaFoldDB" id="A0A0C3CB46"/>
<accession>A0A0C3CB46</accession>
<feature type="non-terminal residue" evidence="2">
    <location>
        <position position="200"/>
    </location>
</feature>
<dbReference type="EMBL" id="KN831781">
    <property type="protein sequence ID" value="KIM40841.1"/>
    <property type="molecule type" value="Genomic_DNA"/>
</dbReference>
<name>A0A0C3CB46_HEBCY</name>
<reference evidence="3" key="2">
    <citation type="submission" date="2015-01" db="EMBL/GenBank/DDBJ databases">
        <title>Evolutionary Origins and Diversification of the Mycorrhizal Mutualists.</title>
        <authorList>
            <consortium name="DOE Joint Genome Institute"/>
            <consortium name="Mycorrhizal Genomics Consortium"/>
            <person name="Kohler A."/>
            <person name="Kuo A."/>
            <person name="Nagy L.G."/>
            <person name="Floudas D."/>
            <person name="Copeland A."/>
            <person name="Barry K.W."/>
            <person name="Cichocki N."/>
            <person name="Veneault-Fourrey C."/>
            <person name="LaButti K."/>
            <person name="Lindquist E.A."/>
            <person name="Lipzen A."/>
            <person name="Lundell T."/>
            <person name="Morin E."/>
            <person name="Murat C."/>
            <person name="Riley R."/>
            <person name="Ohm R."/>
            <person name="Sun H."/>
            <person name="Tunlid A."/>
            <person name="Henrissat B."/>
            <person name="Grigoriev I.V."/>
            <person name="Hibbett D.S."/>
            <person name="Martin F."/>
        </authorList>
    </citation>
    <scope>NUCLEOTIDE SEQUENCE [LARGE SCALE GENOMIC DNA]</scope>
    <source>
        <strain evidence="3">h7</strain>
    </source>
</reference>
<protein>
    <recommendedName>
        <fullName evidence="1">Helitron helicase-like domain-containing protein</fullName>
    </recommendedName>
</protein>
<dbReference type="Proteomes" id="UP000053424">
    <property type="component" value="Unassembled WGS sequence"/>
</dbReference>
<keyword evidence="3" id="KW-1185">Reference proteome</keyword>
<dbReference type="HOGENOM" id="CLU_080483_1_0_1"/>
<proteinExistence type="predicted"/>
<gene>
    <name evidence="2" type="ORF">M413DRAFT_40234</name>
</gene>
<sequence length="200" mass="22578">MYHDKRFQTDLYFPMIAFNHEQMKDSSTGSFLMTKRKDFPSVAKRLLSLKPGVLDSIAKRMAAGEYVKPVTEDEKTCFSILDSLDVIGGSVKGSITSKKRMRNEIWSLVGLKGAPSWFITFSPADNKHPICLYYADKDIHFSKSLRSLTERDLLVLSNPVAAARFFDYMVRMVIKHVLGVGQTEPGLYGKTSAYYGTVEQ</sequence>
<evidence type="ECO:0000313" key="3">
    <source>
        <dbReference type="Proteomes" id="UP000053424"/>
    </source>
</evidence>
<feature type="domain" description="Helitron helicase-like" evidence="1">
    <location>
        <begin position="3"/>
        <end position="199"/>
    </location>
</feature>
<dbReference type="OrthoDB" id="3254930at2759"/>
<reference evidence="2 3" key="1">
    <citation type="submission" date="2014-04" db="EMBL/GenBank/DDBJ databases">
        <authorList>
            <consortium name="DOE Joint Genome Institute"/>
            <person name="Kuo A."/>
            <person name="Gay G."/>
            <person name="Dore J."/>
            <person name="Kohler A."/>
            <person name="Nagy L.G."/>
            <person name="Floudas D."/>
            <person name="Copeland A."/>
            <person name="Barry K.W."/>
            <person name="Cichocki N."/>
            <person name="Veneault-Fourrey C."/>
            <person name="LaButti K."/>
            <person name="Lindquist E.A."/>
            <person name="Lipzen A."/>
            <person name="Lundell T."/>
            <person name="Morin E."/>
            <person name="Murat C."/>
            <person name="Sun H."/>
            <person name="Tunlid A."/>
            <person name="Henrissat B."/>
            <person name="Grigoriev I.V."/>
            <person name="Hibbett D.S."/>
            <person name="Martin F."/>
            <person name="Nordberg H.P."/>
            <person name="Cantor M.N."/>
            <person name="Hua S.X."/>
        </authorList>
    </citation>
    <scope>NUCLEOTIDE SEQUENCE [LARGE SCALE GENOMIC DNA]</scope>
    <source>
        <strain evidence="3">h7</strain>
    </source>
</reference>
<evidence type="ECO:0000313" key="2">
    <source>
        <dbReference type="EMBL" id="KIM40841.1"/>
    </source>
</evidence>
<organism evidence="2 3">
    <name type="scientific">Hebeloma cylindrosporum</name>
    <dbReference type="NCBI Taxonomy" id="76867"/>
    <lineage>
        <taxon>Eukaryota</taxon>
        <taxon>Fungi</taxon>
        <taxon>Dikarya</taxon>
        <taxon>Basidiomycota</taxon>
        <taxon>Agaricomycotina</taxon>
        <taxon>Agaricomycetes</taxon>
        <taxon>Agaricomycetidae</taxon>
        <taxon>Agaricales</taxon>
        <taxon>Agaricineae</taxon>
        <taxon>Hymenogastraceae</taxon>
        <taxon>Hebeloma</taxon>
    </lineage>
</organism>
<dbReference type="Pfam" id="PF14214">
    <property type="entry name" value="Helitron_like_N"/>
    <property type="match status" value="1"/>
</dbReference>
<evidence type="ECO:0000259" key="1">
    <source>
        <dbReference type="Pfam" id="PF14214"/>
    </source>
</evidence>